<dbReference type="SUPFAM" id="SSF50978">
    <property type="entry name" value="WD40 repeat-like"/>
    <property type="match status" value="1"/>
</dbReference>
<dbReference type="InterPro" id="IPR036322">
    <property type="entry name" value="WD40_repeat_dom_sf"/>
</dbReference>
<dbReference type="GeneID" id="63834437"/>
<evidence type="ECO:0000256" key="3">
    <source>
        <dbReference type="PROSITE-ProRule" id="PRU00221"/>
    </source>
</evidence>
<keyword evidence="5" id="KW-1185">Reference proteome</keyword>
<dbReference type="SMART" id="SM00320">
    <property type="entry name" value="WD40"/>
    <property type="match status" value="5"/>
</dbReference>
<sequence>MYNLGKADFFQNPGQDPAYVLEIVPVAGGLAAISSDQKLTLFSPLNLSQGPLKTIRTAHGNITCAKAFDESNSIICTAGENGTVSLWDLRLDGSKAQIATPTADLMCPGSDAPIVSLACSAGGNAIAAGTELANHQASILIWDARAGSTPRIRYDEVHSDDVTELNFHPTSPYILLSGSTDGLVNVCDTTITDEDEVVIQTFNHGSVHHAGFLNNTEVYATSHDEKFALYDMAETQEKGSATVDFGDIRDVLRCQYVANVTPKLGDNGAVIGAGSQDQQFFQLIHMSKSPGWSFSADTSVGLPGAHGSELVRSFRFFDQDQVVFTAGEDGQIIAWRPS</sequence>
<dbReference type="PANTHER" id="PTHR22889:SF0">
    <property type="entry name" value="WD REPEAT-CONTAINING PROTEIN 89"/>
    <property type="match status" value="1"/>
</dbReference>
<dbReference type="RefSeq" id="XP_040775360.1">
    <property type="nucleotide sequence ID" value="XM_040917308.1"/>
</dbReference>
<evidence type="ECO:0000256" key="2">
    <source>
        <dbReference type="ARBA" id="ARBA00022737"/>
    </source>
</evidence>
<comment type="caution">
    <text evidence="4">The sequence shown here is derived from an EMBL/GenBank/DDBJ whole genome shotgun (WGS) entry which is preliminary data.</text>
</comment>
<organism evidence="4 5">
    <name type="scientific">Cryphonectria parasitica (strain ATCC 38755 / EP155)</name>
    <dbReference type="NCBI Taxonomy" id="660469"/>
    <lineage>
        <taxon>Eukaryota</taxon>
        <taxon>Fungi</taxon>
        <taxon>Dikarya</taxon>
        <taxon>Ascomycota</taxon>
        <taxon>Pezizomycotina</taxon>
        <taxon>Sordariomycetes</taxon>
        <taxon>Sordariomycetidae</taxon>
        <taxon>Diaporthales</taxon>
        <taxon>Cryphonectriaceae</taxon>
        <taxon>Cryphonectria-Endothia species complex</taxon>
        <taxon>Cryphonectria</taxon>
    </lineage>
</organism>
<gene>
    <name evidence="4" type="ORF">M406DRAFT_259612</name>
</gene>
<evidence type="ECO:0000313" key="5">
    <source>
        <dbReference type="Proteomes" id="UP000803844"/>
    </source>
</evidence>
<dbReference type="InterPro" id="IPR001680">
    <property type="entry name" value="WD40_rpt"/>
</dbReference>
<dbReference type="InterPro" id="IPR015943">
    <property type="entry name" value="WD40/YVTN_repeat-like_dom_sf"/>
</dbReference>
<keyword evidence="2" id="KW-0677">Repeat</keyword>
<dbReference type="PROSITE" id="PS00678">
    <property type="entry name" value="WD_REPEATS_1"/>
    <property type="match status" value="1"/>
</dbReference>
<feature type="repeat" description="WD" evidence="3">
    <location>
        <begin position="56"/>
        <end position="90"/>
    </location>
</feature>
<name>A0A9P4Y0R6_CRYP1</name>
<dbReference type="EMBL" id="MU032348">
    <property type="protein sequence ID" value="KAF3764399.1"/>
    <property type="molecule type" value="Genomic_DNA"/>
</dbReference>
<dbReference type="PANTHER" id="PTHR22889">
    <property type="entry name" value="WD REPEAT-CONTAINING PROTEIN 89"/>
    <property type="match status" value="1"/>
</dbReference>
<dbReference type="PROSITE" id="PS50082">
    <property type="entry name" value="WD_REPEATS_2"/>
    <property type="match status" value="1"/>
</dbReference>
<accession>A0A9P4Y0R6</accession>
<evidence type="ECO:0000313" key="4">
    <source>
        <dbReference type="EMBL" id="KAF3764399.1"/>
    </source>
</evidence>
<dbReference type="OrthoDB" id="25131at2759"/>
<protein>
    <submittedName>
        <fullName evidence="4">WD40 repeat-like protein</fullName>
    </submittedName>
</protein>
<dbReference type="Pfam" id="PF00400">
    <property type="entry name" value="WD40"/>
    <property type="match status" value="2"/>
</dbReference>
<dbReference type="Gene3D" id="2.130.10.10">
    <property type="entry name" value="YVTN repeat-like/Quinoprotein amine dehydrogenase"/>
    <property type="match status" value="1"/>
</dbReference>
<dbReference type="InterPro" id="IPR039328">
    <property type="entry name" value="WDR89"/>
</dbReference>
<dbReference type="InterPro" id="IPR019775">
    <property type="entry name" value="WD40_repeat_CS"/>
</dbReference>
<dbReference type="AlphaFoldDB" id="A0A9P4Y0R6"/>
<dbReference type="Proteomes" id="UP000803844">
    <property type="component" value="Unassembled WGS sequence"/>
</dbReference>
<proteinExistence type="predicted"/>
<reference evidence="4" key="1">
    <citation type="journal article" date="2020" name="Phytopathology">
        <title>Genome sequence of the chestnut blight fungus Cryphonectria parasitica EP155: A fundamental resource for an archetypical invasive plant pathogen.</title>
        <authorList>
            <person name="Crouch J.A."/>
            <person name="Dawe A."/>
            <person name="Aerts A."/>
            <person name="Barry K."/>
            <person name="Churchill A.C.L."/>
            <person name="Grimwood J."/>
            <person name="Hillman B."/>
            <person name="Milgroom M.G."/>
            <person name="Pangilinan J."/>
            <person name="Smith M."/>
            <person name="Salamov A."/>
            <person name="Schmutz J."/>
            <person name="Yadav J."/>
            <person name="Grigoriev I.V."/>
            <person name="Nuss D."/>
        </authorList>
    </citation>
    <scope>NUCLEOTIDE SEQUENCE</scope>
    <source>
        <strain evidence="4">EP155</strain>
    </source>
</reference>
<evidence type="ECO:0000256" key="1">
    <source>
        <dbReference type="ARBA" id="ARBA00022574"/>
    </source>
</evidence>
<keyword evidence="1 3" id="KW-0853">WD repeat</keyword>